<evidence type="ECO:0000313" key="5">
    <source>
        <dbReference type="EMBL" id="MBP2623078.1"/>
    </source>
</evidence>
<dbReference type="PANTHER" id="PTHR42939">
    <property type="entry name" value="ABC TRANSPORTER ATP-BINDING PROTEIN ALBC-RELATED"/>
    <property type="match status" value="1"/>
</dbReference>
<dbReference type="SMART" id="SM00382">
    <property type="entry name" value="AAA"/>
    <property type="match status" value="1"/>
</dbReference>
<evidence type="ECO:0000256" key="1">
    <source>
        <dbReference type="ARBA" id="ARBA00022448"/>
    </source>
</evidence>
<evidence type="ECO:0000256" key="3">
    <source>
        <dbReference type="ARBA" id="ARBA00022840"/>
    </source>
</evidence>
<keyword evidence="3 5" id="KW-0067">ATP-binding</keyword>
<evidence type="ECO:0000313" key="6">
    <source>
        <dbReference type="Proteomes" id="UP001519296"/>
    </source>
</evidence>
<comment type="caution">
    <text evidence="5">The sequence shown here is derived from an EMBL/GenBank/DDBJ whole genome shotgun (WGS) entry which is preliminary data.</text>
</comment>
<sequence>MTKIPLLYLEKLSKTYGHYLALDAIDLTLEAGQIVGLLGPNGSGKTSLLKLINGLLQPDSGTLLIQGQKPSLASKKIISYLPDLDHFHPDMKINQLVGYFQDFYPDFRASKAQELLDELALDGQRPFKDLDKALKAKVKLILAMSRQADLYLLDDPICQGDPANSAYILRIIKENRPKEASVLIASHLPVDLEEILDQVIFIKAGKILLHEPKEKLYQEKQESIEQIFRFQYRL</sequence>
<evidence type="ECO:0000259" key="4">
    <source>
        <dbReference type="PROSITE" id="PS50893"/>
    </source>
</evidence>
<dbReference type="SUPFAM" id="SSF52540">
    <property type="entry name" value="P-loop containing nucleoside triphosphate hydrolases"/>
    <property type="match status" value="1"/>
</dbReference>
<keyword evidence="6" id="KW-1185">Reference proteome</keyword>
<dbReference type="InterPro" id="IPR003439">
    <property type="entry name" value="ABC_transporter-like_ATP-bd"/>
</dbReference>
<dbReference type="InterPro" id="IPR051782">
    <property type="entry name" value="ABC_Transporter_VariousFunc"/>
</dbReference>
<dbReference type="InterPro" id="IPR027417">
    <property type="entry name" value="P-loop_NTPase"/>
</dbReference>
<reference evidence="5 6" key="1">
    <citation type="submission" date="2018-02" db="EMBL/GenBank/DDBJ databases">
        <title>Draft genome sequence of Streptococcus oricebi CCUG 70868T type strain.</title>
        <authorList>
            <person name="Mendez V."/>
            <person name="Salva-Serra F."/>
            <person name="Jaen-Luchoro D."/>
            <person name="Gonzales-Siles L."/>
            <person name="Karlsson R."/>
            <person name="Engstrom-Jakobsson H."/>
            <person name="Busquets A."/>
            <person name="Gomila M."/>
            <person name="Pineiro-Iglesias B."/>
            <person name="Bennasar-Figueras A."/>
            <person name="Seeger M."/>
            <person name="Moore E."/>
        </authorList>
    </citation>
    <scope>NUCLEOTIDE SEQUENCE [LARGE SCALE GENOMIC DNA]</scope>
    <source>
        <strain evidence="5 6">CCUG 70868</strain>
    </source>
</reference>
<name>A0ABS5B2L9_9STRE</name>
<dbReference type="InterPro" id="IPR003593">
    <property type="entry name" value="AAA+_ATPase"/>
</dbReference>
<dbReference type="CDD" id="cd03230">
    <property type="entry name" value="ABC_DR_subfamily_A"/>
    <property type="match status" value="1"/>
</dbReference>
<accession>A0ABS5B2L9</accession>
<dbReference type="PROSITE" id="PS50893">
    <property type="entry name" value="ABC_TRANSPORTER_2"/>
    <property type="match status" value="1"/>
</dbReference>
<dbReference type="Gene3D" id="3.40.50.300">
    <property type="entry name" value="P-loop containing nucleotide triphosphate hydrolases"/>
    <property type="match status" value="1"/>
</dbReference>
<protein>
    <submittedName>
        <fullName evidence="5">ABC transporter ATP-binding protein</fullName>
    </submittedName>
</protein>
<organism evidence="5 6">
    <name type="scientific">Streptococcus oricebi</name>
    <dbReference type="NCBI Taxonomy" id="1547447"/>
    <lineage>
        <taxon>Bacteria</taxon>
        <taxon>Bacillati</taxon>
        <taxon>Bacillota</taxon>
        <taxon>Bacilli</taxon>
        <taxon>Lactobacillales</taxon>
        <taxon>Streptococcaceae</taxon>
        <taxon>Streptococcus</taxon>
    </lineage>
</organism>
<dbReference type="Proteomes" id="UP001519296">
    <property type="component" value="Unassembled WGS sequence"/>
</dbReference>
<dbReference type="PANTHER" id="PTHR42939:SF1">
    <property type="entry name" value="ABC TRANSPORTER ATP-BINDING PROTEIN ALBC-RELATED"/>
    <property type="match status" value="1"/>
</dbReference>
<feature type="domain" description="ABC transporter" evidence="4">
    <location>
        <begin position="7"/>
        <end position="229"/>
    </location>
</feature>
<dbReference type="EMBL" id="PRDG01000002">
    <property type="protein sequence ID" value="MBP2623078.1"/>
    <property type="molecule type" value="Genomic_DNA"/>
</dbReference>
<evidence type="ECO:0000256" key="2">
    <source>
        <dbReference type="ARBA" id="ARBA00022741"/>
    </source>
</evidence>
<keyword evidence="1" id="KW-0813">Transport</keyword>
<keyword evidence="2" id="KW-0547">Nucleotide-binding</keyword>
<dbReference type="GO" id="GO:0005524">
    <property type="term" value="F:ATP binding"/>
    <property type="evidence" value="ECO:0007669"/>
    <property type="project" value="UniProtKB-KW"/>
</dbReference>
<dbReference type="Pfam" id="PF00005">
    <property type="entry name" value="ABC_tran"/>
    <property type="match status" value="1"/>
</dbReference>
<dbReference type="RefSeq" id="WP_209627563.1">
    <property type="nucleotide sequence ID" value="NZ_PRDG01000002.1"/>
</dbReference>
<gene>
    <name evidence="5" type="ORF">C4K46_03895</name>
</gene>
<proteinExistence type="predicted"/>